<dbReference type="AlphaFoldDB" id="A0A0D6XC56"/>
<sequence length="82" mass="9548">MAHNMFLSVLAETGIVGFFFFVLLQATLFHQLWRKRKKEPLAWGLLLGFVAYWIAGMSLTWEYVKIAFFLYGSALSLAREER</sequence>
<feature type="transmembrane region" description="Helical" evidence="1">
    <location>
        <begin position="41"/>
        <end position="61"/>
    </location>
</feature>
<feature type="transmembrane region" description="Helical" evidence="1">
    <location>
        <begin position="6"/>
        <end position="29"/>
    </location>
</feature>
<evidence type="ECO:0000256" key="1">
    <source>
        <dbReference type="SAM" id="Phobius"/>
    </source>
</evidence>
<keyword evidence="1" id="KW-0812">Transmembrane</keyword>
<name>A0A0D6XC56_THEFI</name>
<keyword evidence="3" id="KW-1185">Reference proteome</keyword>
<proteinExistence type="predicted"/>
<dbReference type="EMBL" id="JPSL02000039">
    <property type="protein sequence ID" value="KIX84468.1"/>
    <property type="molecule type" value="Genomic_DNA"/>
</dbReference>
<accession>A0A0D6XC56</accession>
<evidence type="ECO:0000313" key="2">
    <source>
        <dbReference type="EMBL" id="KIX84468.1"/>
    </source>
</evidence>
<evidence type="ECO:0000313" key="3">
    <source>
        <dbReference type="Proteomes" id="UP000030364"/>
    </source>
</evidence>
<reference evidence="2 3" key="1">
    <citation type="journal article" date="2015" name="Genome Announc.">
        <title>Draft Genome Sequence of the Thermophile Thermus filiformis ATCC 43280, Producer of Carotenoid-(Di)glucoside-Branched Fatty Acid (Di)esters and Source of Hyperthermostable Enzymes of Biotechnological Interest.</title>
        <authorList>
            <person name="Mandelli F."/>
            <person name="Oliveira Ramires B."/>
            <person name="Couger M.B."/>
            <person name="Paixao D.A."/>
            <person name="Camilo C.M."/>
            <person name="Polikarpov I."/>
            <person name="Prade R."/>
            <person name="Riano-Pachon D.M."/>
            <person name="Squina F.M."/>
        </authorList>
    </citation>
    <scope>NUCLEOTIDE SEQUENCE [LARGE SCALE GENOMIC DNA]</scope>
    <source>
        <strain evidence="2 3">ATCC 43280</strain>
    </source>
</reference>
<organism evidence="2 3">
    <name type="scientific">Thermus filiformis</name>
    <dbReference type="NCBI Taxonomy" id="276"/>
    <lineage>
        <taxon>Bacteria</taxon>
        <taxon>Thermotogati</taxon>
        <taxon>Deinococcota</taxon>
        <taxon>Deinococci</taxon>
        <taxon>Thermales</taxon>
        <taxon>Thermaceae</taxon>
        <taxon>Thermus</taxon>
    </lineage>
</organism>
<gene>
    <name evidence="2" type="ORF">THFILI_05735</name>
</gene>
<keyword evidence="1" id="KW-1133">Transmembrane helix</keyword>
<comment type="caution">
    <text evidence="2">The sequence shown here is derived from an EMBL/GenBank/DDBJ whole genome shotgun (WGS) entry which is preliminary data.</text>
</comment>
<keyword evidence="1" id="KW-0472">Membrane</keyword>
<protein>
    <submittedName>
        <fullName evidence="2">Uncharacterized protein</fullName>
    </submittedName>
</protein>
<dbReference type="Proteomes" id="UP000030364">
    <property type="component" value="Unassembled WGS sequence"/>
</dbReference>